<accession>A0AAN9AJS2</accession>
<proteinExistence type="inferred from homology"/>
<dbReference type="Pfam" id="PF00514">
    <property type="entry name" value="Arm"/>
    <property type="match status" value="1"/>
</dbReference>
<sequence length="480" mass="53220">MADHKTKHKHAAPTVQNLRSRQRDTQIEIRKNKRDRKYNAKRVRIEETEKEEPLICLQEIEAACRELVHKGGASAEECLLKLRRAFTQGPEYIDVLFRIDNCLQSLVGILTGSKIELQEQAAWCLTNIATGRSEHVLAIAKAAAPYFITFVSGSSPLLQDQCAWALGNIAGDSIECRQILHSQGCLPPLIKLLESPTPACVRSAAFAISNLIRDLPEIANDAVECGVMPILLQFLQKTDTPPELLCEVGWVVTYLTNSQDIIAQMVSMGFLPIIVDIIVHTAMTGHVQDGEVVTPMLRALGNICSGPDDYSLMACENPRLMPALLRLLECSLSYVAKETVWLMSNMTSDYNVSQSIAYGPILPALLVLLDKGYDVQVEAMYTLCNMASHGETVCTELVSHGAVAKVVPLLKHFDIELLHMAMAFCEAALRYADARFIFEECGGLTSLEQLESHPNDAIQNQALEIMETYFGHQEENDIHD</sequence>
<dbReference type="InterPro" id="IPR011989">
    <property type="entry name" value="ARM-like"/>
</dbReference>
<dbReference type="InterPro" id="IPR024931">
    <property type="entry name" value="Importin_alpha"/>
</dbReference>
<dbReference type="Pfam" id="PF13513">
    <property type="entry name" value="HEAT_EZ"/>
    <property type="match status" value="1"/>
</dbReference>
<keyword evidence="5" id="KW-1185">Reference proteome</keyword>
<dbReference type="SUPFAM" id="SSF48371">
    <property type="entry name" value="ARM repeat"/>
    <property type="match status" value="1"/>
</dbReference>
<comment type="similarity">
    <text evidence="1">Belongs to the importin alpha family.</text>
</comment>
<evidence type="ECO:0000256" key="2">
    <source>
        <dbReference type="PROSITE-ProRule" id="PRU00259"/>
    </source>
</evidence>
<dbReference type="SMART" id="SM00185">
    <property type="entry name" value="ARM"/>
    <property type="match status" value="7"/>
</dbReference>
<dbReference type="InterPro" id="IPR032413">
    <property type="entry name" value="Arm_3"/>
</dbReference>
<comment type="caution">
    <text evidence="4">The sequence shown here is derived from an EMBL/GenBank/DDBJ whole genome shotgun (WGS) entry which is preliminary data.</text>
</comment>
<evidence type="ECO:0000313" key="5">
    <source>
        <dbReference type="Proteomes" id="UP001374579"/>
    </source>
</evidence>
<dbReference type="Gene3D" id="1.25.10.10">
    <property type="entry name" value="Leucine-rich Repeat Variant"/>
    <property type="match status" value="1"/>
</dbReference>
<dbReference type="PIRSF" id="PIRSF005673">
    <property type="entry name" value="Importin_alpha"/>
    <property type="match status" value="1"/>
</dbReference>
<dbReference type="InterPro" id="IPR016024">
    <property type="entry name" value="ARM-type_fold"/>
</dbReference>
<feature type="compositionally biased region" description="Basic residues" evidence="3">
    <location>
        <begin position="1"/>
        <end position="11"/>
    </location>
</feature>
<dbReference type="InterPro" id="IPR000225">
    <property type="entry name" value="Armadillo"/>
</dbReference>
<evidence type="ECO:0000256" key="3">
    <source>
        <dbReference type="SAM" id="MobiDB-lite"/>
    </source>
</evidence>
<evidence type="ECO:0000256" key="1">
    <source>
        <dbReference type="PIRNR" id="PIRNR005673"/>
    </source>
</evidence>
<feature type="repeat" description="ARM" evidence="2">
    <location>
        <begin position="184"/>
        <end position="211"/>
    </location>
</feature>
<dbReference type="GO" id="GO:0005737">
    <property type="term" value="C:cytoplasm"/>
    <property type="evidence" value="ECO:0007669"/>
    <property type="project" value="InterPro"/>
</dbReference>
<dbReference type="GO" id="GO:0006606">
    <property type="term" value="P:protein import into nucleus"/>
    <property type="evidence" value="ECO:0007669"/>
    <property type="project" value="InterPro"/>
</dbReference>
<dbReference type="AlphaFoldDB" id="A0AAN9AJS2"/>
<dbReference type="EMBL" id="JBAMIC010004070">
    <property type="protein sequence ID" value="KAK7088074.1"/>
    <property type="molecule type" value="Genomic_DNA"/>
</dbReference>
<protein>
    <recommendedName>
        <fullName evidence="1">Importin subunit alpha</fullName>
    </recommendedName>
</protein>
<evidence type="ECO:0000313" key="4">
    <source>
        <dbReference type="EMBL" id="KAK7088074.1"/>
    </source>
</evidence>
<gene>
    <name evidence="4" type="ORF">V1264_022041</name>
</gene>
<dbReference type="Pfam" id="PF16186">
    <property type="entry name" value="Arm_3"/>
    <property type="match status" value="1"/>
</dbReference>
<dbReference type="PANTHER" id="PTHR16356:SF1">
    <property type="entry name" value="TRANSMEMBRANE AND COILED-COIL DOMAIN-CONTAINING PROTEIN 6"/>
    <property type="match status" value="1"/>
</dbReference>
<reference evidence="4 5" key="1">
    <citation type="submission" date="2024-02" db="EMBL/GenBank/DDBJ databases">
        <title>Chromosome-scale genome assembly of the rough periwinkle Littorina saxatilis.</title>
        <authorList>
            <person name="De Jode A."/>
            <person name="Faria R."/>
            <person name="Formenti G."/>
            <person name="Sims Y."/>
            <person name="Smith T.P."/>
            <person name="Tracey A."/>
            <person name="Wood J.M.D."/>
            <person name="Zagrodzka Z.B."/>
            <person name="Johannesson K."/>
            <person name="Butlin R.K."/>
            <person name="Leder E.H."/>
        </authorList>
    </citation>
    <scope>NUCLEOTIDE SEQUENCE [LARGE SCALE GENOMIC DNA]</scope>
    <source>
        <strain evidence="4">Snail1</strain>
        <tissue evidence="4">Muscle</tissue>
    </source>
</reference>
<keyword evidence="1" id="KW-0813">Transport</keyword>
<keyword evidence="1" id="KW-0653">Protein transport</keyword>
<dbReference type="PROSITE" id="PS50176">
    <property type="entry name" value="ARM_REPEAT"/>
    <property type="match status" value="1"/>
</dbReference>
<feature type="region of interest" description="Disordered" evidence="3">
    <location>
        <begin position="1"/>
        <end position="26"/>
    </location>
</feature>
<name>A0AAN9AJS2_9CAEN</name>
<dbReference type="PANTHER" id="PTHR16356">
    <property type="entry name" value="TRANSMEMBRANE AND COILED-COIL DOMAIN-CONTAINING PROTEIN 6 TMCO6"/>
    <property type="match status" value="1"/>
</dbReference>
<organism evidence="4 5">
    <name type="scientific">Littorina saxatilis</name>
    <dbReference type="NCBI Taxonomy" id="31220"/>
    <lineage>
        <taxon>Eukaryota</taxon>
        <taxon>Metazoa</taxon>
        <taxon>Spiralia</taxon>
        <taxon>Lophotrochozoa</taxon>
        <taxon>Mollusca</taxon>
        <taxon>Gastropoda</taxon>
        <taxon>Caenogastropoda</taxon>
        <taxon>Littorinimorpha</taxon>
        <taxon>Littorinoidea</taxon>
        <taxon>Littorinidae</taxon>
        <taxon>Littorina</taxon>
    </lineage>
</organism>
<dbReference type="GO" id="GO:0061608">
    <property type="term" value="F:nuclear import signal receptor activity"/>
    <property type="evidence" value="ECO:0007669"/>
    <property type="project" value="InterPro"/>
</dbReference>
<dbReference type="Proteomes" id="UP001374579">
    <property type="component" value="Unassembled WGS sequence"/>
</dbReference>